<sequence length="54" mass="6300">MVLFLWNNDKISILWCVIFTQDGILIFMNRLTIILGIVFLVSATKNNKKERVSE</sequence>
<keyword evidence="1" id="KW-0812">Transmembrane</keyword>
<dbReference type="AlphaFoldDB" id="A0AAV3GQ02"/>
<name>A0AAV3GQ02_ENTFL</name>
<proteinExistence type="predicted"/>
<evidence type="ECO:0000256" key="1">
    <source>
        <dbReference type="SAM" id="Phobius"/>
    </source>
</evidence>
<dbReference type="EMBL" id="ALZR01000027">
    <property type="protein sequence ID" value="EJV19327.1"/>
    <property type="molecule type" value="Genomic_DNA"/>
</dbReference>
<comment type="caution">
    <text evidence="2">The sequence shown here is derived from an EMBL/GenBank/DDBJ whole genome shotgun (WGS) entry which is preliminary data.</text>
</comment>
<evidence type="ECO:0000313" key="3">
    <source>
        <dbReference type="Proteomes" id="UP000004117"/>
    </source>
</evidence>
<accession>A0AAV3GQ02</accession>
<dbReference type="Proteomes" id="UP000004117">
    <property type="component" value="Unassembled WGS sequence"/>
</dbReference>
<organism evidence="2 3">
    <name type="scientific">Enterococcus faecalis ERV63</name>
    <dbReference type="NCBI Taxonomy" id="1134793"/>
    <lineage>
        <taxon>Bacteria</taxon>
        <taxon>Bacillati</taxon>
        <taxon>Bacillota</taxon>
        <taxon>Bacilli</taxon>
        <taxon>Lactobacillales</taxon>
        <taxon>Enterococcaceae</taxon>
        <taxon>Enterococcus</taxon>
    </lineage>
</organism>
<gene>
    <name evidence="2" type="ORF">HMPREF1336_00597</name>
</gene>
<feature type="transmembrane region" description="Helical" evidence="1">
    <location>
        <begin position="12"/>
        <end position="41"/>
    </location>
</feature>
<evidence type="ECO:0000313" key="2">
    <source>
        <dbReference type="EMBL" id="EJV19327.1"/>
    </source>
</evidence>
<keyword evidence="1" id="KW-0472">Membrane</keyword>
<protein>
    <submittedName>
        <fullName evidence="2">Uncharacterized protein</fullName>
    </submittedName>
</protein>
<reference evidence="2 3" key="1">
    <citation type="submission" date="2012-04" db="EMBL/GenBank/DDBJ databases">
        <authorList>
            <person name="Weinstock G."/>
            <person name="Sodergren E."/>
            <person name="Lobos E.A."/>
            <person name="Fulton L."/>
            <person name="Fulton R."/>
            <person name="Courtney L."/>
            <person name="Fronick C."/>
            <person name="O'Laughlin M."/>
            <person name="Godfrey J."/>
            <person name="Wilson R.M."/>
            <person name="Miner T."/>
            <person name="Farmer C."/>
            <person name="Delehaunty K."/>
            <person name="Cordes M."/>
            <person name="Minx P."/>
            <person name="Tomlinson C."/>
            <person name="Chen J."/>
            <person name="Wollam A."/>
            <person name="Pepin K.H."/>
            <person name="Bhonagiri V."/>
            <person name="Zhang X."/>
            <person name="Suruliraj S."/>
            <person name="Warren W."/>
            <person name="Mitreva M."/>
            <person name="Mardis E.R."/>
            <person name="Wilson R.K."/>
        </authorList>
    </citation>
    <scope>NUCLEOTIDE SEQUENCE [LARGE SCALE GENOMIC DNA]</scope>
    <source>
        <strain evidence="2 3">ERV63</strain>
    </source>
</reference>
<keyword evidence="1" id="KW-1133">Transmembrane helix</keyword>